<dbReference type="Proteomes" id="UP001374535">
    <property type="component" value="Chromosome 1"/>
</dbReference>
<evidence type="ECO:0000256" key="13">
    <source>
        <dbReference type="ARBA" id="ARBA00052976"/>
    </source>
</evidence>
<protein>
    <recommendedName>
        <fullName evidence="16">Acyl-coenzyme A thioesterase 13</fullName>
    </recommendedName>
    <alternativeName>
        <fullName evidence="17">Hotdog-fold thioesterase superfamily member 2</fullName>
    </alternativeName>
    <alternativeName>
        <fullName evidence="18">Thioesterase superfamily member 2</fullName>
    </alternativeName>
</protein>
<dbReference type="AlphaFoldDB" id="A0AAQ3P5A5"/>
<dbReference type="GO" id="GO:0006629">
    <property type="term" value="P:lipid metabolic process"/>
    <property type="evidence" value="ECO:0007669"/>
    <property type="project" value="UniProtKB-KW"/>
</dbReference>
<evidence type="ECO:0000256" key="17">
    <source>
        <dbReference type="ARBA" id="ARBA00081533"/>
    </source>
</evidence>
<evidence type="ECO:0000256" key="5">
    <source>
        <dbReference type="ARBA" id="ARBA00008324"/>
    </source>
</evidence>
<evidence type="ECO:0000313" key="20">
    <source>
        <dbReference type="EMBL" id="WVZ21900.1"/>
    </source>
</evidence>
<dbReference type="SUPFAM" id="SSF54637">
    <property type="entry name" value="Thioesterase/thiol ester dehydrase-isomerase"/>
    <property type="match status" value="1"/>
</dbReference>
<proteinExistence type="inferred from homology"/>
<evidence type="ECO:0000256" key="11">
    <source>
        <dbReference type="ARBA" id="ARBA00023212"/>
    </source>
</evidence>
<evidence type="ECO:0000313" key="21">
    <source>
        <dbReference type="Proteomes" id="UP001374535"/>
    </source>
</evidence>
<keyword evidence="6" id="KW-0963">Cytoplasm</keyword>
<gene>
    <name evidence="20" type="ORF">V8G54_000444</name>
</gene>
<comment type="subcellular location">
    <subcellularLocation>
        <location evidence="3">Cytoplasm</location>
        <location evidence="3">Cytoskeleton</location>
        <location evidence="3">Spindle</location>
    </subcellularLocation>
    <subcellularLocation>
        <location evidence="4">Cytoplasm</location>
        <location evidence="4">Cytosol</location>
    </subcellularLocation>
    <subcellularLocation>
        <location evidence="2">Mitochondrion</location>
    </subcellularLocation>
    <subcellularLocation>
        <location evidence="1">Nucleus</location>
    </subcellularLocation>
</comment>
<comment type="similarity">
    <text evidence="5">Belongs to the thioesterase PaaI family.</text>
</comment>
<evidence type="ECO:0000256" key="4">
    <source>
        <dbReference type="ARBA" id="ARBA00004514"/>
    </source>
</evidence>
<comment type="function">
    <text evidence="14">Catalyzes the hydrolysis of acyl-CoAs into free fatty acids and coenzyme A (CoASH), regulating their respective intracellular levels. Has acyl-CoA thioesterase activity towards medium (C12) and long-chain (C18) fatty acyl-CoA substrates. Can also hydrolyze 3-hydroxyphenylacetyl-CoA and 3,4-dihydroxyphenylacetyl-CoA (in vitro). May play a role in controlling adaptive thermogenesis.</text>
</comment>
<name>A0AAQ3P5A5_VIGMU</name>
<evidence type="ECO:0000256" key="7">
    <source>
        <dbReference type="ARBA" id="ARBA00022801"/>
    </source>
</evidence>
<dbReference type="PANTHER" id="PTHR21660">
    <property type="entry name" value="THIOESTERASE SUPERFAMILY MEMBER-RELATED"/>
    <property type="match status" value="1"/>
</dbReference>
<keyword evidence="10" id="KW-0496">Mitochondrion</keyword>
<dbReference type="InterPro" id="IPR006683">
    <property type="entry name" value="Thioestr_dom"/>
</dbReference>
<reference evidence="20 21" key="1">
    <citation type="journal article" date="2023" name="Life. Sci Alliance">
        <title>Evolutionary insights into 3D genome organization and epigenetic landscape of Vigna mungo.</title>
        <authorList>
            <person name="Junaid A."/>
            <person name="Singh B."/>
            <person name="Bhatia S."/>
        </authorList>
    </citation>
    <scope>NUCLEOTIDE SEQUENCE [LARGE SCALE GENOMIC DNA]</scope>
    <source>
        <strain evidence="20">Urdbean</strain>
    </source>
</reference>
<evidence type="ECO:0000256" key="9">
    <source>
        <dbReference type="ARBA" id="ARBA00023098"/>
    </source>
</evidence>
<evidence type="ECO:0000256" key="14">
    <source>
        <dbReference type="ARBA" id="ARBA00058205"/>
    </source>
</evidence>
<dbReference type="CDD" id="cd03443">
    <property type="entry name" value="PaaI_thioesterase"/>
    <property type="match status" value="1"/>
</dbReference>
<evidence type="ECO:0000259" key="19">
    <source>
        <dbReference type="Pfam" id="PF03061"/>
    </source>
</evidence>
<dbReference type="FunFam" id="3.10.129.10:FF:000021">
    <property type="entry name" value="Acyl-coenzyme A thioesterase 13"/>
    <property type="match status" value="1"/>
</dbReference>
<keyword evidence="21" id="KW-1185">Reference proteome</keyword>
<dbReference type="EMBL" id="CP144700">
    <property type="protein sequence ID" value="WVZ21900.1"/>
    <property type="molecule type" value="Genomic_DNA"/>
</dbReference>
<evidence type="ECO:0000256" key="15">
    <source>
        <dbReference type="ARBA" id="ARBA00064709"/>
    </source>
</evidence>
<dbReference type="Gene3D" id="3.10.129.10">
    <property type="entry name" value="Hotdog Thioesterase"/>
    <property type="match status" value="1"/>
</dbReference>
<dbReference type="GO" id="GO:0005634">
    <property type="term" value="C:nucleus"/>
    <property type="evidence" value="ECO:0007669"/>
    <property type="project" value="UniProtKB-SubCell"/>
</dbReference>
<organism evidence="20 21">
    <name type="scientific">Vigna mungo</name>
    <name type="common">Black gram</name>
    <name type="synonym">Phaseolus mungo</name>
    <dbReference type="NCBI Taxonomy" id="3915"/>
    <lineage>
        <taxon>Eukaryota</taxon>
        <taxon>Viridiplantae</taxon>
        <taxon>Streptophyta</taxon>
        <taxon>Embryophyta</taxon>
        <taxon>Tracheophyta</taxon>
        <taxon>Spermatophyta</taxon>
        <taxon>Magnoliopsida</taxon>
        <taxon>eudicotyledons</taxon>
        <taxon>Gunneridae</taxon>
        <taxon>Pentapetalae</taxon>
        <taxon>rosids</taxon>
        <taxon>fabids</taxon>
        <taxon>Fabales</taxon>
        <taxon>Fabaceae</taxon>
        <taxon>Papilionoideae</taxon>
        <taxon>50 kb inversion clade</taxon>
        <taxon>NPAAA clade</taxon>
        <taxon>indigoferoid/millettioid clade</taxon>
        <taxon>Phaseoleae</taxon>
        <taxon>Vigna</taxon>
    </lineage>
</organism>
<comment type="subunit">
    <text evidence="15">Homotetramer. Interacts with PCTP.</text>
</comment>
<evidence type="ECO:0000256" key="12">
    <source>
        <dbReference type="ARBA" id="ARBA00023242"/>
    </source>
</evidence>
<dbReference type="Pfam" id="PF03061">
    <property type="entry name" value="4HBT"/>
    <property type="match status" value="1"/>
</dbReference>
<accession>A0AAQ3P5A5</accession>
<evidence type="ECO:0000256" key="3">
    <source>
        <dbReference type="ARBA" id="ARBA00004186"/>
    </source>
</evidence>
<evidence type="ECO:0000256" key="2">
    <source>
        <dbReference type="ARBA" id="ARBA00004173"/>
    </source>
</evidence>
<evidence type="ECO:0000256" key="6">
    <source>
        <dbReference type="ARBA" id="ARBA00022490"/>
    </source>
</evidence>
<dbReference type="GO" id="GO:0005739">
    <property type="term" value="C:mitochondrion"/>
    <property type="evidence" value="ECO:0007669"/>
    <property type="project" value="UniProtKB-SubCell"/>
</dbReference>
<keyword evidence="7" id="KW-0378">Hydrolase</keyword>
<dbReference type="PANTHER" id="PTHR21660:SF1">
    <property type="entry name" value="ACYL-COENZYME A THIOESTERASE 13"/>
    <property type="match status" value="1"/>
</dbReference>
<keyword evidence="12" id="KW-0539">Nucleus</keyword>
<dbReference type="InterPro" id="IPR029069">
    <property type="entry name" value="HotDog_dom_sf"/>
</dbReference>
<evidence type="ECO:0000256" key="16">
    <source>
        <dbReference type="ARBA" id="ARBA00067273"/>
    </source>
</evidence>
<evidence type="ECO:0000256" key="1">
    <source>
        <dbReference type="ARBA" id="ARBA00004123"/>
    </source>
</evidence>
<dbReference type="GO" id="GO:0047617">
    <property type="term" value="F:fatty acyl-CoA hydrolase activity"/>
    <property type="evidence" value="ECO:0007669"/>
    <property type="project" value="InterPro"/>
</dbReference>
<dbReference type="GO" id="GO:0005819">
    <property type="term" value="C:spindle"/>
    <property type="evidence" value="ECO:0007669"/>
    <property type="project" value="UniProtKB-SubCell"/>
</dbReference>
<keyword evidence="8" id="KW-0007">Acetylation</keyword>
<dbReference type="GO" id="GO:0005829">
    <property type="term" value="C:cytosol"/>
    <property type="evidence" value="ECO:0007669"/>
    <property type="project" value="UniProtKB-SubCell"/>
</dbReference>
<evidence type="ECO:0000256" key="18">
    <source>
        <dbReference type="ARBA" id="ARBA00083956"/>
    </source>
</evidence>
<dbReference type="InterPro" id="IPR039298">
    <property type="entry name" value="ACOT13"/>
</dbReference>
<keyword evidence="11" id="KW-0206">Cytoskeleton</keyword>
<feature type="domain" description="Thioesterase" evidence="19">
    <location>
        <begin position="63"/>
        <end position="136"/>
    </location>
</feature>
<evidence type="ECO:0000256" key="8">
    <source>
        <dbReference type="ARBA" id="ARBA00022990"/>
    </source>
</evidence>
<evidence type="ECO:0000256" key="10">
    <source>
        <dbReference type="ARBA" id="ARBA00023128"/>
    </source>
</evidence>
<comment type="catalytic activity">
    <reaction evidence="13">
        <text>a fatty acyl-CoA + H2O = a fatty acid + CoA + H(+)</text>
        <dbReference type="Rhea" id="RHEA:16781"/>
        <dbReference type="ChEBI" id="CHEBI:15377"/>
        <dbReference type="ChEBI" id="CHEBI:15378"/>
        <dbReference type="ChEBI" id="CHEBI:28868"/>
        <dbReference type="ChEBI" id="CHEBI:57287"/>
        <dbReference type="ChEBI" id="CHEBI:77636"/>
    </reaction>
    <physiologicalReaction direction="left-to-right" evidence="13">
        <dbReference type="Rhea" id="RHEA:16782"/>
    </physiologicalReaction>
</comment>
<keyword evidence="9" id="KW-0443">Lipid metabolism</keyword>
<sequence>MVEKEKKDPCFEDVQKWIKGLSDGTYGHQIETSTMRGIQLLKAQKGFLLCNMIIHTGLLDESGNWHVSAIATLVDMIGSAAPYTVNQCHHVTLDLNISYYTMAKVQEEVEIEAKVVGKKDDLTSVIVEVRKKQNAELVALGKLWMAVSTKNPKYQPSEL</sequence>